<comment type="caution">
    <text evidence="3">The sequence shown here is derived from an EMBL/GenBank/DDBJ whole genome shotgun (WGS) entry which is preliminary data.</text>
</comment>
<feature type="domain" description="FP protein C-terminal" evidence="2">
    <location>
        <begin position="2"/>
        <end position="36"/>
    </location>
</feature>
<dbReference type="EMBL" id="CAJQZP010001568">
    <property type="protein sequence ID" value="CAG5054736.1"/>
    <property type="molecule type" value="Genomic_DNA"/>
</dbReference>
<keyword evidence="4" id="KW-1185">Reference proteome</keyword>
<sequence>MHQYKFVWFRNATILVRVQDGDTAFAIRTDDDLRKTKSRTKERDVGVRLELWLRPLRALGGAGGGEGGGAGGVADVAAAAMHDTRSLSHAYVDLLYQYGVMVRAGGLWEQLVLLLELVAAMNFPRTAFPPPHDAVLRRECERRLRSVEDKAIESGLPLHAVWVRVERARAAAHWRPAGGGEGEGDADEPAQADPQRAPLAHDVATLLQPVADAHQLWRLSVRMLMLAKVPLLGGAGWSARDELLEGGECGECGEELLPLLAEARLLPCVLAAHAPAALAQRLLALCLDPPHYFTDEDGQ</sequence>
<dbReference type="Pfam" id="PF25298">
    <property type="entry name" value="Baculo_FP_2nd"/>
    <property type="match status" value="1"/>
</dbReference>
<evidence type="ECO:0000313" key="3">
    <source>
        <dbReference type="EMBL" id="CAG5054736.1"/>
    </source>
</evidence>
<dbReference type="OrthoDB" id="7493900at2759"/>
<evidence type="ECO:0000259" key="2">
    <source>
        <dbReference type="Pfam" id="PF25298"/>
    </source>
</evidence>
<organism evidence="3 4">
    <name type="scientific">Parnassius apollo</name>
    <name type="common">Apollo butterfly</name>
    <name type="synonym">Papilio apollo</name>
    <dbReference type="NCBI Taxonomy" id="110799"/>
    <lineage>
        <taxon>Eukaryota</taxon>
        <taxon>Metazoa</taxon>
        <taxon>Ecdysozoa</taxon>
        <taxon>Arthropoda</taxon>
        <taxon>Hexapoda</taxon>
        <taxon>Insecta</taxon>
        <taxon>Pterygota</taxon>
        <taxon>Neoptera</taxon>
        <taxon>Endopterygota</taxon>
        <taxon>Lepidoptera</taxon>
        <taxon>Glossata</taxon>
        <taxon>Ditrysia</taxon>
        <taxon>Papilionoidea</taxon>
        <taxon>Papilionidae</taxon>
        <taxon>Parnassiinae</taxon>
        <taxon>Parnassini</taxon>
        <taxon>Parnassius</taxon>
        <taxon>Parnassius</taxon>
    </lineage>
</organism>
<dbReference type="AlphaFoldDB" id="A0A8S3YBD0"/>
<accession>A0A8S3YBD0</accession>
<feature type="region of interest" description="Disordered" evidence="1">
    <location>
        <begin position="174"/>
        <end position="195"/>
    </location>
</feature>
<dbReference type="InterPro" id="IPR057251">
    <property type="entry name" value="FP_C"/>
</dbReference>
<evidence type="ECO:0000313" key="4">
    <source>
        <dbReference type="Proteomes" id="UP000691718"/>
    </source>
</evidence>
<gene>
    <name evidence="3" type="ORF">PAPOLLO_LOCUS26066</name>
</gene>
<name>A0A8S3YBD0_PARAO</name>
<proteinExistence type="predicted"/>
<reference evidence="3" key="1">
    <citation type="submission" date="2021-04" db="EMBL/GenBank/DDBJ databases">
        <authorList>
            <person name="Tunstrom K."/>
        </authorList>
    </citation>
    <scope>NUCLEOTIDE SEQUENCE</scope>
</reference>
<evidence type="ECO:0000256" key="1">
    <source>
        <dbReference type="SAM" id="MobiDB-lite"/>
    </source>
</evidence>
<protein>
    <submittedName>
        <fullName evidence="3">(apollo) hypothetical protein</fullName>
    </submittedName>
</protein>
<dbReference type="Proteomes" id="UP000691718">
    <property type="component" value="Unassembled WGS sequence"/>
</dbReference>